<dbReference type="InterPro" id="IPR016164">
    <property type="entry name" value="FAD-linked_Oxase-like_C"/>
</dbReference>
<dbReference type="Gene3D" id="3.30.70.2740">
    <property type="match status" value="1"/>
</dbReference>
<feature type="domain" description="FAD-binding oxidoreductase/transferase type 4 C-terminal" evidence="5">
    <location>
        <begin position="11"/>
        <end position="179"/>
    </location>
</feature>
<dbReference type="GO" id="GO:0050660">
    <property type="term" value="F:flavin adenine dinucleotide binding"/>
    <property type="evidence" value="ECO:0007669"/>
    <property type="project" value="InterPro"/>
</dbReference>
<keyword evidence="2" id="KW-0285">Flavoprotein</keyword>
<dbReference type="InterPro" id="IPR004113">
    <property type="entry name" value="FAD-bd_oxidored_4_C"/>
</dbReference>
<proteinExistence type="predicted"/>
<name>A0A2H0UH76_9BACT</name>
<keyword evidence="3" id="KW-0274">FAD</keyword>
<evidence type="ECO:0000256" key="2">
    <source>
        <dbReference type="ARBA" id="ARBA00022630"/>
    </source>
</evidence>
<dbReference type="Gene3D" id="1.10.45.10">
    <property type="entry name" value="Vanillyl-alcohol Oxidase, Chain A, domain 4"/>
    <property type="match status" value="1"/>
</dbReference>
<dbReference type="AlphaFoldDB" id="A0A2H0UH76"/>
<dbReference type="PANTHER" id="PTHR42934">
    <property type="entry name" value="GLYCOLATE OXIDASE SUBUNIT GLCD"/>
    <property type="match status" value="1"/>
</dbReference>
<accession>A0A2H0UH76</accession>
<dbReference type="GO" id="GO:0016491">
    <property type="term" value="F:oxidoreductase activity"/>
    <property type="evidence" value="ECO:0007669"/>
    <property type="project" value="UniProtKB-KW"/>
</dbReference>
<dbReference type="Pfam" id="PF02913">
    <property type="entry name" value="FAD-oxidase_C"/>
    <property type="match status" value="1"/>
</dbReference>
<dbReference type="InterPro" id="IPR051914">
    <property type="entry name" value="FAD-linked_OxidoTrans_Type4"/>
</dbReference>
<evidence type="ECO:0000256" key="4">
    <source>
        <dbReference type="ARBA" id="ARBA00023002"/>
    </source>
</evidence>
<comment type="cofactor">
    <cofactor evidence="1">
        <name>FAD</name>
        <dbReference type="ChEBI" id="CHEBI:57692"/>
    </cofactor>
</comment>
<dbReference type="EMBL" id="PFBG01000028">
    <property type="protein sequence ID" value="PIR85759.1"/>
    <property type="molecule type" value="Genomic_DNA"/>
</dbReference>
<dbReference type="Proteomes" id="UP000229612">
    <property type="component" value="Unassembled WGS sequence"/>
</dbReference>
<dbReference type="InterPro" id="IPR016171">
    <property type="entry name" value="Vanillyl_alc_oxidase_C-sub2"/>
</dbReference>
<evidence type="ECO:0000259" key="5">
    <source>
        <dbReference type="Pfam" id="PF02913"/>
    </source>
</evidence>
<sequence>NASIKELKKPMTEVIEALRVRGGPSARLIQNPNEREMFWQVRDASYLLSKLLDPNKRPAAFLEDMTVPPEHMAKFFSDIKYLLKKYNITAAVHGHGGNAHFHFYPLLDFTNRTTPALIVKMSEEFFNVAVKYGGNICGEHNDGIIRTPHLSKMFSKNAIKLFEETEHIFDPDDIFNPGKKVNPRFDIKSSIRKVN</sequence>
<feature type="non-terminal residue" evidence="6">
    <location>
        <position position="1"/>
    </location>
</feature>
<keyword evidence="4" id="KW-0560">Oxidoreductase</keyword>
<organism evidence="6 7">
    <name type="scientific">Candidatus Kaiserbacteria bacterium CG10_big_fil_rev_8_21_14_0_10_44_10</name>
    <dbReference type="NCBI Taxonomy" id="1974606"/>
    <lineage>
        <taxon>Bacteria</taxon>
        <taxon>Candidatus Kaiseribacteriota</taxon>
    </lineage>
</organism>
<gene>
    <name evidence="6" type="ORF">COU14_02560</name>
</gene>
<dbReference type="PANTHER" id="PTHR42934:SF1">
    <property type="entry name" value="GLYCOLATE OXIDASE SUBUNIT GLCD"/>
    <property type="match status" value="1"/>
</dbReference>
<evidence type="ECO:0000313" key="6">
    <source>
        <dbReference type="EMBL" id="PIR85759.1"/>
    </source>
</evidence>
<protein>
    <recommendedName>
        <fullName evidence="5">FAD-binding oxidoreductase/transferase type 4 C-terminal domain-containing protein</fullName>
    </recommendedName>
</protein>
<comment type="caution">
    <text evidence="6">The sequence shown here is derived from an EMBL/GenBank/DDBJ whole genome shotgun (WGS) entry which is preliminary data.</text>
</comment>
<evidence type="ECO:0000313" key="7">
    <source>
        <dbReference type="Proteomes" id="UP000229612"/>
    </source>
</evidence>
<dbReference type="SUPFAM" id="SSF55103">
    <property type="entry name" value="FAD-linked oxidases, C-terminal domain"/>
    <property type="match status" value="1"/>
</dbReference>
<evidence type="ECO:0000256" key="1">
    <source>
        <dbReference type="ARBA" id="ARBA00001974"/>
    </source>
</evidence>
<reference evidence="7" key="1">
    <citation type="submission" date="2017-09" db="EMBL/GenBank/DDBJ databases">
        <title>Depth-based differentiation of microbial function through sediment-hosted aquifers and enrichment of novel symbionts in the deep terrestrial subsurface.</title>
        <authorList>
            <person name="Probst A.J."/>
            <person name="Ladd B."/>
            <person name="Jarett J.K."/>
            <person name="Geller-Mcgrath D.E."/>
            <person name="Sieber C.M.K."/>
            <person name="Emerson J.B."/>
            <person name="Anantharaman K."/>
            <person name="Thomas B.C."/>
            <person name="Malmstrom R."/>
            <person name="Stieglmeier M."/>
            <person name="Klingl A."/>
            <person name="Woyke T."/>
            <person name="Ryan C.M."/>
            <person name="Banfield J.F."/>
        </authorList>
    </citation>
    <scope>NUCLEOTIDE SEQUENCE [LARGE SCALE GENOMIC DNA]</scope>
</reference>
<evidence type="ECO:0000256" key="3">
    <source>
        <dbReference type="ARBA" id="ARBA00022827"/>
    </source>
</evidence>